<sequence length="358" mass="41360">MMHLSYEMLLKDHVVSGFLKENIIWLTQAIQLDLDLYHLIEVLDIIYENGELVMDNEIRSNISSKKISAFKWNSIMSRFFIQFMAEQARQGMKIDKSFKPQTLNAAVVAVNEQFGCKITESNVRNHLRTLRARWLQIKQLKEKSGVGWDEKEKKIIMGEDEYKTYIQANPKDEPYINKPINDYEELALICGNDQATGKYTKQTDQALGVNLDGPSFINIDTTNEGDAGLDDIIFTESSQLPSTPKETTSTSSKGKNKRIGEKRLRDSETEVIRELATQVGQVATALKGTRSLQFSNELFQEVMKLPFSVEQLEDAYDFLMENDVQARCFMAKPLEMRMKWMQRFRRTRFYSDEDEPNP</sequence>
<evidence type="ECO:0000313" key="3">
    <source>
        <dbReference type="Proteomes" id="UP000515123"/>
    </source>
</evidence>
<feature type="compositionally biased region" description="Low complexity" evidence="1">
    <location>
        <begin position="242"/>
        <end position="253"/>
    </location>
</feature>
<dbReference type="Pfam" id="PF12776">
    <property type="entry name" value="Myb_DNA-bind_3"/>
    <property type="match status" value="1"/>
</dbReference>
<evidence type="ECO:0000313" key="4">
    <source>
        <dbReference type="RefSeq" id="XP_020094139.1"/>
    </source>
</evidence>
<reference evidence="3" key="1">
    <citation type="journal article" date="2015" name="Nat. Genet.">
        <title>The pineapple genome and the evolution of CAM photosynthesis.</title>
        <authorList>
            <person name="Ming R."/>
            <person name="VanBuren R."/>
            <person name="Wai C.M."/>
            <person name="Tang H."/>
            <person name="Schatz M.C."/>
            <person name="Bowers J.E."/>
            <person name="Lyons E."/>
            <person name="Wang M.L."/>
            <person name="Chen J."/>
            <person name="Biggers E."/>
            <person name="Zhang J."/>
            <person name="Huang L."/>
            <person name="Zhang L."/>
            <person name="Miao W."/>
            <person name="Zhang J."/>
            <person name="Ye Z."/>
            <person name="Miao C."/>
            <person name="Lin Z."/>
            <person name="Wang H."/>
            <person name="Zhou H."/>
            <person name="Yim W.C."/>
            <person name="Priest H.D."/>
            <person name="Zheng C."/>
            <person name="Woodhouse M."/>
            <person name="Edger P.P."/>
            <person name="Guyot R."/>
            <person name="Guo H.B."/>
            <person name="Guo H."/>
            <person name="Zheng G."/>
            <person name="Singh R."/>
            <person name="Sharma A."/>
            <person name="Min X."/>
            <person name="Zheng Y."/>
            <person name="Lee H."/>
            <person name="Gurtowski J."/>
            <person name="Sedlazeck F.J."/>
            <person name="Harkess A."/>
            <person name="McKain M.R."/>
            <person name="Liao Z."/>
            <person name="Fang J."/>
            <person name="Liu J."/>
            <person name="Zhang X."/>
            <person name="Zhang Q."/>
            <person name="Hu W."/>
            <person name="Qin Y."/>
            <person name="Wang K."/>
            <person name="Chen L.Y."/>
            <person name="Shirley N."/>
            <person name="Lin Y.R."/>
            <person name="Liu L.Y."/>
            <person name="Hernandez A.G."/>
            <person name="Wright C.L."/>
            <person name="Bulone V."/>
            <person name="Tuskan G.A."/>
            <person name="Heath K."/>
            <person name="Zee F."/>
            <person name="Moore P.H."/>
            <person name="Sunkar R."/>
            <person name="Leebens-Mack J.H."/>
            <person name="Mockler T."/>
            <person name="Bennetzen J.L."/>
            <person name="Freeling M."/>
            <person name="Sankoff D."/>
            <person name="Paterson A.H."/>
            <person name="Zhu X."/>
            <person name="Yang X."/>
            <person name="Smith J.A."/>
            <person name="Cushman J.C."/>
            <person name="Paull R.E."/>
            <person name="Yu Q."/>
        </authorList>
    </citation>
    <scope>NUCLEOTIDE SEQUENCE [LARGE SCALE GENOMIC DNA]</scope>
    <source>
        <strain evidence="3">cv. F153</strain>
    </source>
</reference>
<dbReference type="Proteomes" id="UP000515123">
    <property type="component" value="Linkage group 8"/>
</dbReference>
<accession>A0A6P5FDY9</accession>
<reference evidence="4" key="2">
    <citation type="submission" date="2025-08" db="UniProtKB">
        <authorList>
            <consortium name="RefSeq"/>
        </authorList>
    </citation>
    <scope>IDENTIFICATION</scope>
    <source>
        <tissue evidence="4">Leaf</tissue>
    </source>
</reference>
<keyword evidence="3" id="KW-1185">Reference proteome</keyword>
<dbReference type="AlphaFoldDB" id="A0A6P5FDY9"/>
<organism evidence="3 4">
    <name type="scientific">Ananas comosus</name>
    <name type="common">Pineapple</name>
    <name type="synonym">Ananas ananas</name>
    <dbReference type="NCBI Taxonomy" id="4615"/>
    <lineage>
        <taxon>Eukaryota</taxon>
        <taxon>Viridiplantae</taxon>
        <taxon>Streptophyta</taxon>
        <taxon>Embryophyta</taxon>
        <taxon>Tracheophyta</taxon>
        <taxon>Spermatophyta</taxon>
        <taxon>Magnoliopsida</taxon>
        <taxon>Liliopsida</taxon>
        <taxon>Poales</taxon>
        <taxon>Bromeliaceae</taxon>
        <taxon>Bromelioideae</taxon>
        <taxon>Ananas</taxon>
    </lineage>
</organism>
<evidence type="ECO:0000259" key="2">
    <source>
        <dbReference type="Pfam" id="PF12776"/>
    </source>
</evidence>
<dbReference type="InterPro" id="IPR024752">
    <property type="entry name" value="Myb/SANT-like_dom"/>
</dbReference>
<dbReference type="PANTHER" id="PTHR46929">
    <property type="entry name" value="EXPRESSED PROTEIN"/>
    <property type="match status" value="1"/>
</dbReference>
<dbReference type="OrthoDB" id="686209at2759"/>
<feature type="domain" description="Myb/SANT-like" evidence="2">
    <location>
        <begin position="71"/>
        <end position="162"/>
    </location>
</feature>
<dbReference type="RefSeq" id="XP_020094139.1">
    <property type="nucleotide sequence ID" value="XM_020238550.1"/>
</dbReference>
<evidence type="ECO:0000256" key="1">
    <source>
        <dbReference type="SAM" id="MobiDB-lite"/>
    </source>
</evidence>
<protein>
    <submittedName>
        <fullName evidence="4">L10-interacting MYB domain-containing protein-like</fullName>
    </submittedName>
</protein>
<dbReference type="PANTHER" id="PTHR46929:SF23">
    <property type="entry name" value="L10-INTERACTING MYB DOMAIN-CONTAINING PROTEIN-LIKE"/>
    <property type="match status" value="1"/>
</dbReference>
<name>A0A6P5FDY9_ANACO</name>
<dbReference type="GeneID" id="109714113"/>
<gene>
    <name evidence="4" type="primary">LOC109714113</name>
</gene>
<proteinExistence type="predicted"/>
<feature type="region of interest" description="Disordered" evidence="1">
    <location>
        <begin position="235"/>
        <end position="263"/>
    </location>
</feature>